<dbReference type="EMBL" id="JH159154">
    <property type="protein sequence ID" value="EGZ18355.1"/>
    <property type="molecule type" value="Genomic_DNA"/>
</dbReference>
<organism evidence="3 4">
    <name type="scientific">Phytophthora sojae (strain P6497)</name>
    <name type="common">Soybean stem and root rot agent</name>
    <name type="synonym">Phytophthora megasperma f. sp. glycines</name>
    <dbReference type="NCBI Taxonomy" id="1094619"/>
    <lineage>
        <taxon>Eukaryota</taxon>
        <taxon>Sar</taxon>
        <taxon>Stramenopiles</taxon>
        <taxon>Oomycota</taxon>
        <taxon>Peronosporomycetes</taxon>
        <taxon>Peronosporales</taxon>
        <taxon>Peronosporaceae</taxon>
        <taxon>Phytophthora</taxon>
    </lineage>
</organism>
<feature type="compositionally biased region" description="Polar residues" evidence="1">
    <location>
        <begin position="1"/>
        <end position="19"/>
    </location>
</feature>
<evidence type="ECO:0000256" key="1">
    <source>
        <dbReference type="SAM" id="MobiDB-lite"/>
    </source>
</evidence>
<accession>G4ZDL6</accession>
<dbReference type="Pfam" id="PF03732">
    <property type="entry name" value="Retrotrans_gag"/>
    <property type="match status" value="1"/>
</dbReference>
<dbReference type="Proteomes" id="UP000002640">
    <property type="component" value="Unassembled WGS sequence"/>
</dbReference>
<dbReference type="AlphaFoldDB" id="G4ZDL6"/>
<dbReference type="RefSeq" id="XP_009527413.1">
    <property type="nucleotide sequence ID" value="XM_009529118.1"/>
</dbReference>
<reference evidence="3 4" key="1">
    <citation type="journal article" date="2006" name="Science">
        <title>Phytophthora genome sequences uncover evolutionary origins and mechanisms of pathogenesis.</title>
        <authorList>
            <person name="Tyler B.M."/>
            <person name="Tripathy S."/>
            <person name="Zhang X."/>
            <person name="Dehal P."/>
            <person name="Jiang R.H."/>
            <person name="Aerts A."/>
            <person name="Arredondo F.D."/>
            <person name="Baxter L."/>
            <person name="Bensasson D."/>
            <person name="Beynon J.L."/>
            <person name="Chapman J."/>
            <person name="Damasceno C.M."/>
            <person name="Dorrance A.E."/>
            <person name="Dou D."/>
            <person name="Dickerman A.W."/>
            <person name="Dubchak I.L."/>
            <person name="Garbelotto M."/>
            <person name="Gijzen M."/>
            <person name="Gordon S.G."/>
            <person name="Govers F."/>
            <person name="Grunwald N.J."/>
            <person name="Huang W."/>
            <person name="Ivors K.L."/>
            <person name="Jones R.W."/>
            <person name="Kamoun S."/>
            <person name="Krampis K."/>
            <person name="Lamour K.H."/>
            <person name="Lee M.K."/>
            <person name="McDonald W.H."/>
            <person name="Medina M."/>
            <person name="Meijer H.J."/>
            <person name="Nordberg E.K."/>
            <person name="Maclean D.J."/>
            <person name="Ospina-Giraldo M.D."/>
            <person name="Morris P.F."/>
            <person name="Phuntumart V."/>
            <person name="Putnam N.H."/>
            <person name="Rash S."/>
            <person name="Rose J.K."/>
            <person name="Sakihama Y."/>
            <person name="Salamov A.A."/>
            <person name="Savidor A."/>
            <person name="Scheuring C.F."/>
            <person name="Smith B.M."/>
            <person name="Sobral B.W."/>
            <person name="Terry A."/>
            <person name="Torto-Alalibo T.A."/>
            <person name="Win J."/>
            <person name="Xu Z."/>
            <person name="Zhang H."/>
            <person name="Grigoriev I.V."/>
            <person name="Rokhsar D.S."/>
            <person name="Boore J.L."/>
        </authorList>
    </citation>
    <scope>NUCLEOTIDE SEQUENCE [LARGE SCALE GENOMIC DNA]</scope>
    <source>
        <strain evidence="3 4">P6497</strain>
    </source>
</reference>
<feature type="domain" description="Retrotransposon gag" evidence="2">
    <location>
        <begin position="135"/>
        <end position="203"/>
    </location>
</feature>
<dbReference type="InterPro" id="IPR005162">
    <property type="entry name" value="Retrotrans_gag_dom"/>
</dbReference>
<proteinExistence type="predicted"/>
<feature type="region of interest" description="Disordered" evidence="1">
    <location>
        <begin position="250"/>
        <end position="319"/>
    </location>
</feature>
<sequence>MDQFLQERSLTSVPKTDPTTAKRRRQIPAYLRTQDVDMESVGSHDHPENWEYDPDDVGAVGTRRLAAASTAASTTPLAGTATIQRVRISAISDLKDFTGKDHDEERARAWINKVKSAFTRDQASDEEKCLTFADLLTGPARNWYRQLSRSTRTKWADLAKEFQSQYCRLGVSVAWQYYHARKRGDEPPLEYLHRLNVAGMRARVRINDGDSKARREHVEHFIEILGDSEFADQLTLLRLRDAEELEVVLRPRERSKSRHKKPAGGSKFRPKPAAMPQPSAPARAVRTMHLPVSDSESDTDESGSEGELHRAYVAATRGS</sequence>
<dbReference type="OMA" id="VQRERAY"/>
<protein>
    <recommendedName>
        <fullName evidence="2">Retrotransposon gag domain-containing protein</fullName>
    </recommendedName>
</protein>
<feature type="compositionally biased region" description="Acidic residues" evidence="1">
    <location>
        <begin position="295"/>
        <end position="304"/>
    </location>
</feature>
<evidence type="ECO:0000313" key="4">
    <source>
        <dbReference type="Proteomes" id="UP000002640"/>
    </source>
</evidence>
<dbReference type="GeneID" id="20646399"/>
<gene>
    <name evidence="3" type="ORF">PHYSODRAFT_332166</name>
</gene>
<dbReference type="KEGG" id="psoj:PHYSODRAFT_332166"/>
<dbReference type="InParanoid" id="G4ZDL6"/>
<keyword evidence="4" id="KW-1185">Reference proteome</keyword>
<evidence type="ECO:0000313" key="3">
    <source>
        <dbReference type="EMBL" id="EGZ18355.1"/>
    </source>
</evidence>
<evidence type="ECO:0000259" key="2">
    <source>
        <dbReference type="Pfam" id="PF03732"/>
    </source>
</evidence>
<name>G4ZDL6_PHYSP</name>
<feature type="region of interest" description="Disordered" evidence="1">
    <location>
        <begin position="1"/>
        <end position="27"/>
    </location>
</feature>